<dbReference type="InterPro" id="IPR035810">
    <property type="entry name" value="PEBP_euk"/>
</dbReference>
<keyword evidence="2" id="KW-1185">Reference proteome</keyword>
<dbReference type="PANTHER" id="PTHR11362">
    <property type="entry name" value="PHOSPHATIDYLETHANOLAMINE-BINDING PROTEIN"/>
    <property type="match status" value="1"/>
</dbReference>
<dbReference type="EMBL" id="CAJPIZ010008664">
    <property type="protein sequence ID" value="CAG2111308.1"/>
    <property type="molecule type" value="Genomic_DNA"/>
</dbReference>
<evidence type="ECO:0000313" key="1">
    <source>
        <dbReference type="EMBL" id="CAD7630878.1"/>
    </source>
</evidence>
<accession>A0A7R9KYW9</accession>
<dbReference type="CDD" id="cd00866">
    <property type="entry name" value="PEBP_euk"/>
    <property type="match status" value="1"/>
</dbReference>
<evidence type="ECO:0008006" key="3">
    <source>
        <dbReference type="Google" id="ProtNLM"/>
    </source>
</evidence>
<dbReference type="Gene3D" id="3.90.280.10">
    <property type="entry name" value="PEBP-like"/>
    <property type="match status" value="1"/>
</dbReference>
<proteinExistence type="predicted"/>
<dbReference type="AlphaFoldDB" id="A0A7R9KYW9"/>
<dbReference type="SUPFAM" id="SSF49777">
    <property type="entry name" value="PEBP-like"/>
    <property type="match status" value="1"/>
</dbReference>
<sequence length="164" mass="18361">MISYPSGQTVELGNELAPKQVKHVPSLQWPAVDGALYTLCFVDSDPTDELFKHWLVVDIPGTDIEAGKTLADYIGAGPPRGSGLHRYVFVVYRQPAGALNCDDQRVMNRDIDGRRAFQLRDFALKHGLGEPVAANFYLAKWDSYVPQLYAQFIFAMARKRCTIL</sequence>
<dbReference type="InterPro" id="IPR008914">
    <property type="entry name" value="PEBP"/>
</dbReference>
<dbReference type="EMBL" id="OC863239">
    <property type="protein sequence ID" value="CAD7630878.1"/>
    <property type="molecule type" value="Genomic_DNA"/>
</dbReference>
<name>A0A7R9KYW9_9ACAR</name>
<evidence type="ECO:0000313" key="2">
    <source>
        <dbReference type="Proteomes" id="UP000759131"/>
    </source>
</evidence>
<protein>
    <recommendedName>
        <fullName evidence="3">Phosphatidylethanolamine-binding protein</fullName>
    </recommendedName>
</protein>
<reference evidence="1" key="1">
    <citation type="submission" date="2020-11" db="EMBL/GenBank/DDBJ databases">
        <authorList>
            <person name="Tran Van P."/>
        </authorList>
    </citation>
    <scope>NUCLEOTIDE SEQUENCE</scope>
</reference>
<dbReference type="OrthoDB" id="2506647at2759"/>
<dbReference type="Pfam" id="PF01161">
    <property type="entry name" value="PBP"/>
    <property type="match status" value="1"/>
</dbReference>
<dbReference type="Proteomes" id="UP000759131">
    <property type="component" value="Unassembled WGS sequence"/>
</dbReference>
<gene>
    <name evidence="1" type="ORF">OSB1V03_LOCUS11289</name>
</gene>
<dbReference type="InterPro" id="IPR036610">
    <property type="entry name" value="PEBP-like_sf"/>
</dbReference>
<organism evidence="1">
    <name type="scientific">Medioppia subpectinata</name>
    <dbReference type="NCBI Taxonomy" id="1979941"/>
    <lineage>
        <taxon>Eukaryota</taxon>
        <taxon>Metazoa</taxon>
        <taxon>Ecdysozoa</taxon>
        <taxon>Arthropoda</taxon>
        <taxon>Chelicerata</taxon>
        <taxon>Arachnida</taxon>
        <taxon>Acari</taxon>
        <taxon>Acariformes</taxon>
        <taxon>Sarcoptiformes</taxon>
        <taxon>Oribatida</taxon>
        <taxon>Brachypylina</taxon>
        <taxon>Oppioidea</taxon>
        <taxon>Oppiidae</taxon>
        <taxon>Medioppia</taxon>
    </lineage>
</organism>
<dbReference type="PANTHER" id="PTHR11362:SF82">
    <property type="entry name" value="PHOSPHATIDYLETHANOLAMINE-BINDING PROTEIN 4"/>
    <property type="match status" value="1"/>
</dbReference>